<feature type="transmembrane region" description="Helical" evidence="2">
    <location>
        <begin position="144"/>
        <end position="166"/>
    </location>
</feature>
<dbReference type="EMBL" id="MLKD01000024">
    <property type="protein sequence ID" value="OQE16401.1"/>
    <property type="molecule type" value="Genomic_DNA"/>
</dbReference>
<protein>
    <submittedName>
        <fullName evidence="3">Uncharacterized protein</fullName>
    </submittedName>
</protein>
<accession>A0A1V6SQS4</accession>
<comment type="caution">
    <text evidence="3">The sequence shown here is derived from an EMBL/GenBank/DDBJ whole genome shotgun (WGS) entry which is preliminary data.</text>
</comment>
<evidence type="ECO:0000256" key="2">
    <source>
        <dbReference type="SAM" id="Phobius"/>
    </source>
</evidence>
<gene>
    <name evidence="3" type="ORF">PENSTE_c024G00002</name>
</gene>
<evidence type="ECO:0000256" key="1">
    <source>
        <dbReference type="SAM" id="MobiDB-lite"/>
    </source>
</evidence>
<dbReference type="AlphaFoldDB" id="A0A1V6SQS4"/>
<name>A0A1V6SQS4_9EURO</name>
<evidence type="ECO:0000313" key="4">
    <source>
        <dbReference type="Proteomes" id="UP000191285"/>
    </source>
</evidence>
<keyword evidence="2" id="KW-1133">Transmembrane helix</keyword>
<dbReference type="Proteomes" id="UP000191285">
    <property type="component" value="Unassembled WGS sequence"/>
</dbReference>
<feature type="transmembrane region" description="Helical" evidence="2">
    <location>
        <begin position="40"/>
        <end position="62"/>
    </location>
</feature>
<feature type="transmembrane region" description="Helical" evidence="2">
    <location>
        <begin position="624"/>
        <end position="646"/>
    </location>
</feature>
<feature type="region of interest" description="Disordered" evidence="1">
    <location>
        <begin position="1"/>
        <end position="31"/>
    </location>
</feature>
<evidence type="ECO:0000313" key="3">
    <source>
        <dbReference type="EMBL" id="OQE16401.1"/>
    </source>
</evidence>
<keyword evidence="2" id="KW-0812">Transmembrane</keyword>
<sequence>MGDDPLSSQSLMNNEDRQSSPGNTKTNPPVPLDTLKRTPFILILALLYTTITLFSWTVLCTLTNRPFGTRSYNTDLHSVDGLDDYEKGTRSFGQNERILRAARFCQSLASVLTIPLTSMSMALADKGWNDPVLITKLITGGWKRYGSIFLICALVLNLIGASISPLQGLFVSYKSIKIPTEKSSSSLIDLQTWIDFAADPYNNRWSIPEQTAKLRSRLISTVNTDPQYRLWSRGTGYNISTDGLSQACAESRQSTFGKMPNISDPFWAQPPSGFQTGLWQQFAPRINFTTEHKKIPTDEFPDDCKTKPGALYMHYANMTDRGGYIVDICMPANQSQSPWKATRERQDFSEELYVKMTVDWKWNENPSYAHLKSFVPGNYSFKITLSTTAGYFELPNYRNGHLPGPLLDSFADGAEQDCGAQCSYQTLPFHGSILERRSSNETSKIDTVKALQDIHELTESVLSIGPLLSIVLVLFTERSYLDISHTIAATYLELGETLQTYGAGCADTLPIIKLLHEEDKKPVSMHLDPCVSIGEYYHEGPQKLGADYIWLFAGEAKSFNYVDYDRHSPSPRQIENAFTAAAFLAVDVWMEQSKLWSPYSTSGSLNWDMGVDQQIPNISHAGKVLISLLLGTYIFCILGLSLYITWTPRWTNQLDSFAMMRIGSSQLGQFPLRLAHNPDNVKALDKLPGWIGSTQGGKIDKTEYMYSLDLGGEESLQGRRRYCSYATEEDK</sequence>
<feature type="compositionally biased region" description="Polar residues" evidence="1">
    <location>
        <begin position="1"/>
        <end position="27"/>
    </location>
</feature>
<dbReference type="OrthoDB" id="5381672at2759"/>
<organism evidence="3 4">
    <name type="scientific">Penicillium steckii</name>
    <dbReference type="NCBI Taxonomy" id="303698"/>
    <lineage>
        <taxon>Eukaryota</taxon>
        <taxon>Fungi</taxon>
        <taxon>Dikarya</taxon>
        <taxon>Ascomycota</taxon>
        <taxon>Pezizomycotina</taxon>
        <taxon>Eurotiomycetes</taxon>
        <taxon>Eurotiomycetidae</taxon>
        <taxon>Eurotiales</taxon>
        <taxon>Aspergillaceae</taxon>
        <taxon>Penicillium</taxon>
    </lineage>
</organism>
<proteinExistence type="predicted"/>
<reference evidence="4" key="1">
    <citation type="journal article" date="2017" name="Nat. Microbiol.">
        <title>Global analysis of biosynthetic gene clusters reveals vast potential of secondary metabolite production in Penicillium species.</title>
        <authorList>
            <person name="Nielsen J.C."/>
            <person name="Grijseels S."/>
            <person name="Prigent S."/>
            <person name="Ji B."/>
            <person name="Dainat J."/>
            <person name="Nielsen K.F."/>
            <person name="Frisvad J.C."/>
            <person name="Workman M."/>
            <person name="Nielsen J."/>
        </authorList>
    </citation>
    <scope>NUCLEOTIDE SEQUENCE [LARGE SCALE GENOMIC DNA]</scope>
    <source>
        <strain evidence="4">IBT 24891</strain>
    </source>
</reference>
<keyword evidence="4" id="KW-1185">Reference proteome</keyword>
<keyword evidence="2" id="KW-0472">Membrane</keyword>